<organism evidence="2 3">
    <name type="scientific">Bifidobacterium vansinderenii</name>
    <dbReference type="NCBI Taxonomy" id="1984871"/>
    <lineage>
        <taxon>Bacteria</taxon>
        <taxon>Bacillati</taxon>
        <taxon>Actinomycetota</taxon>
        <taxon>Actinomycetes</taxon>
        <taxon>Bifidobacteriales</taxon>
        <taxon>Bifidobacteriaceae</taxon>
        <taxon>Bifidobacterium</taxon>
    </lineage>
</organism>
<feature type="region of interest" description="Disordered" evidence="1">
    <location>
        <begin position="1"/>
        <end position="40"/>
    </location>
</feature>
<evidence type="ECO:0000256" key="1">
    <source>
        <dbReference type="SAM" id="MobiDB-lite"/>
    </source>
</evidence>
<comment type="caution">
    <text evidence="2">The sequence shown here is derived from an EMBL/GenBank/DDBJ whole genome shotgun (WGS) entry which is preliminary data.</text>
</comment>
<name>A0A229VWT2_9BIFI</name>
<dbReference type="EMBL" id="NEWD01000023">
    <property type="protein sequence ID" value="OXN00062.1"/>
    <property type="molecule type" value="Genomic_DNA"/>
</dbReference>
<sequence>MTAVMTKGGIRTLDGADPSLSPPDGGQLPPTEGAYEYMSL</sequence>
<dbReference type="Proteomes" id="UP000215433">
    <property type="component" value="Unassembled WGS sequence"/>
</dbReference>
<accession>A0A229VWT2</accession>
<reference evidence="2 3" key="1">
    <citation type="submission" date="2017-05" db="EMBL/GenBank/DDBJ databases">
        <title>Bifidobacterium vansinderenii sp. nov.</title>
        <authorList>
            <person name="Lugli G.A."/>
            <person name="Duranti S."/>
            <person name="Mangifesta M."/>
        </authorList>
    </citation>
    <scope>NUCLEOTIDE SEQUENCE [LARGE SCALE GENOMIC DNA]</scope>
    <source>
        <strain evidence="2 3">Tam10B</strain>
    </source>
</reference>
<proteinExistence type="predicted"/>
<gene>
    <name evidence="2" type="ORF">Tam10B_1697</name>
</gene>
<keyword evidence="3" id="KW-1185">Reference proteome</keyword>
<dbReference type="AlphaFoldDB" id="A0A229VWT2"/>
<evidence type="ECO:0000313" key="3">
    <source>
        <dbReference type="Proteomes" id="UP000215433"/>
    </source>
</evidence>
<protein>
    <submittedName>
        <fullName evidence="2">Uncharacterized protein</fullName>
    </submittedName>
</protein>
<evidence type="ECO:0000313" key="2">
    <source>
        <dbReference type="EMBL" id="OXN00062.1"/>
    </source>
</evidence>